<keyword evidence="9 11" id="KW-0299">Galactose metabolism</keyword>
<dbReference type="InterPro" id="IPR000705">
    <property type="entry name" value="Galactokinase"/>
</dbReference>
<evidence type="ECO:0000256" key="4">
    <source>
        <dbReference type="ARBA" id="ARBA00022723"/>
    </source>
</evidence>
<evidence type="ECO:0000259" key="15">
    <source>
        <dbReference type="Pfam" id="PF10509"/>
    </source>
</evidence>
<feature type="binding site" evidence="11">
    <location>
        <begin position="36"/>
        <end position="39"/>
    </location>
    <ligand>
        <name>substrate</name>
    </ligand>
</feature>
<comment type="caution">
    <text evidence="16">The sequence shown here is derived from an EMBL/GenBank/DDBJ whole genome shotgun (WGS) entry which is preliminary data.</text>
</comment>
<evidence type="ECO:0000256" key="11">
    <source>
        <dbReference type="HAMAP-Rule" id="MF_00246"/>
    </source>
</evidence>
<dbReference type="AlphaFoldDB" id="A0A6N8L1A4"/>
<dbReference type="PROSITE" id="PS00106">
    <property type="entry name" value="GALACTOKINASE"/>
    <property type="match status" value="1"/>
</dbReference>
<dbReference type="Proteomes" id="UP000435036">
    <property type="component" value="Unassembled WGS sequence"/>
</dbReference>
<dbReference type="SUPFAM" id="SSF55060">
    <property type="entry name" value="GHMP Kinase, C-terminal domain"/>
    <property type="match status" value="1"/>
</dbReference>
<reference evidence="16 17" key="1">
    <citation type="submission" date="2019-12" db="EMBL/GenBank/DDBJ databases">
        <authorList>
            <person name="Dong K."/>
        </authorList>
    </citation>
    <scope>NUCLEOTIDE SEQUENCE [LARGE SCALE GENOMIC DNA]</scope>
    <source>
        <strain evidence="16 17">JCM 31225</strain>
    </source>
</reference>
<dbReference type="UniPathway" id="UPA00214"/>
<dbReference type="Pfam" id="PF10509">
    <property type="entry name" value="GalKase_gal_bdg"/>
    <property type="match status" value="1"/>
</dbReference>
<evidence type="ECO:0000256" key="10">
    <source>
        <dbReference type="ARBA" id="ARBA00023277"/>
    </source>
</evidence>
<dbReference type="PIRSF" id="PIRSF000530">
    <property type="entry name" value="Galactokinase"/>
    <property type="match status" value="1"/>
</dbReference>
<feature type="active site" description="Proton acceptor" evidence="11">
    <location>
        <position position="173"/>
    </location>
</feature>
<dbReference type="InterPro" id="IPR006206">
    <property type="entry name" value="Mevalonate/galactokinase"/>
</dbReference>
<dbReference type="PANTHER" id="PTHR10457">
    <property type="entry name" value="MEVALONATE KINASE/GALACTOKINASE"/>
    <property type="match status" value="1"/>
</dbReference>
<keyword evidence="17" id="KW-1185">Reference proteome</keyword>
<dbReference type="PRINTS" id="PR00959">
    <property type="entry name" value="MEVGALKINASE"/>
</dbReference>
<comment type="catalytic activity">
    <reaction evidence="11">
        <text>alpha-D-galactose + ATP = alpha-D-galactose 1-phosphate + ADP + H(+)</text>
        <dbReference type="Rhea" id="RHEA:13553"/>
        <dbReference type="ChEBI" id="CHEBI:15378"/>
        <dbReference type="ChEBI" id="CHEBI:28061"/>
        <dbReference type="ChEBI" id="CHEBI:30616"/>
        <dbReference type="ChEBI" id="CHEBI:58336"/>
        <dbReference type="ChEBI" id="CHEBI:456216"/>
        <dbReference type="EC" id="2.7.1.6"/>
    </reaction>
</comment>
<dbReference type="Gene3D" id="3.30.70.890">
    <property type="entry name" value="GHMP kinase, C-terminal domain"/>
    <property type="match status" value="1"/>
</dbReference>
<dbReference type="FunFam" id="3.30.70.890:FF:000001">
    <property type="entry name" value="Galactokinase"/>
    <property type="match status" value="1"/>
</dbReference>
<name>A0A6N8L1A4_9SPHI</name>
<dbReference type="InterPro" id="IPR006203">
    <property type="entry name" value="GHMP_knse_ATP-bd_CS"/>
</dbReference>
<dbReference type="GO" id="GO:0005524">
    <property type="term" value="F:ATP binding"/>
    <property type="evidence" value="ECO:0007669"/>
    <property type="project" value="UniProtKB-UniRule"/>
</dbReference>
<gene>
    <name evidence="11" type="primary">galK</name>
    <name evidence="16" type="ORF">GQF63_15890</name>
</gene>
<feature type="domain" description="Galactokinase N-terminal" evidence="15">
    <location>
        <begin position="12"/>
        <end position="60"/>
    </location>
</feature>
<evidence type="ECO:0000259" key="14">
    <source>
        <dbReference type="Pfam" id="PF08544"/>
    </source>
</evidence>
<dbReference type="PRINTS" id="PR00473">
    <property type="entry name" value="GALCTOKINASE"/>
</dbReference>
<dbReference type="InterPro" id="IPR022963">
    <property type="entry name" value="Galactokinase_bac"/>
</dbReference>
<feature type="site" description="Transition state stabilizer" evidence="11">
    <location>
        <position position="30"/>
    </location>
</feature>
<comment type="pathway">
    <text evidence="11">Carbohydrate metabolism; galactose metabolism.</text>
</comment>
<keyword evidence="4 11" id="KW-0479">Metal-binding</keyword>
<dbReference type="Pfam" id="PF08544">
    <property type="entry name" value="GHMP_kinases_C"/>
    <property type="match status" value="1"/>
</dbReference>
<dbReference type="GO" id="GO:0006012">
    <property type="term" value="P:galactose metabolic process"/>
    <property type="evidence" value="ECO:0007669"/>
    <property type="project" value="UniProtKB-UniRule"/>
</dbReference>
<dbReference type="HAMAP" id="MF_00246">
    <property type="entry name" value="Galactokinase"/>
    <property type="match status" value="1"/>
</dbReference>
<evidence type="ECO:0000256" key="5">
    <source>
        <dbReference type="ARBA" id="ARBA00022741"/>
    </source>
</evidence>
<keyword evidence="3 11" id="KW-0808">Transferase</keyword>
<dbReference type="InterPro" id="IPR019741">
    <property type="entry name" value="Galactokinase_CS"/>
</dbReference>
<dbReference type="NCBIfam" id="NF003705">
    <property type="entry name" value="PRK05322.1"/>
    <property type="match status" value="1"/>
</dbReference>
<dbReference type="InterPro" id="IPR014721">
    <property type="entry name" value="Ribsml_uS5_D2-typ_fold_subgr"/>
</dbReference>
<keyword evidence="5 11" id="KW-0547">Nucleotide-binding</keyword>
<protein>
    <recommendedName>
        <fullName evidence="11 12">Galactokinase</fullName>
        <ecNumber evidence="11 12">2.7.1.6</ecNumber>
    </recommendedName>
    <alternativeName>
        <fullName evidence="11">Galactose kinase</fullName>
    </alternativeName>
</protein>
<dbReference type="InterPro" id="IPR020568">
    <property type="entry name" value="Ribosomal_Su5_D2-typ_SF"/>
</dbReference>
<evidence type="ECO:0000256" key="9">
    <source>
        <dbReference type="ARBA" id="ARBA00023144"/>
    </source>
</evidence>
<dbReference type="NCBIfam" id="TIGR00131">
    <property type="entry name" value="gal_kin"/>
    <property type="match status" value="1"/>
</dbReference>
<comment type="similarity">
    <text evidence="1 11">Belongs to the GHMP kinase family. GalK subfamily.</text>
</comment>
<feature type="binding site" evidence="11">
    <location>
        <position position="223"/>
    </location>
    <ligand>
        <name>substrate</name>
    </ligand>
</feature>
<dbReference type="Gene3D" id="3.30.230.10">
    <property type="match status" value="1"/>
</dbReference>
<evidence type="ECO:0000256" key="3">
    <source>
        <dbReference type="ARBA" id="ARBA00022679"/>
    </source>
</evidence>
<evidence type="ECO:0000256" key="2">
    <source>
        <dbReference type="ARBA" id="ARBA00022490"/>
    </source>
</evidence>
<dbReference type="PROSITE" id="PS00627">
    <property type="entry name" value="GHMP_KINASES_ATP"/>
    <property type="match status" value="1"/>
</dbReference>
<dbReference type="SUPFAM" id="SSF54211">
    <property type="entry name" value="Ribosomal protein S5 domain 2-like"/>
    <property type="match status" value="1"/>
</dbReference>
<feature type="domain" description="GHMP kinase N-terminal" evidence="13">
    <location>
        <begin position="93"/>
        <end position="180"/>
    </location>
</feature>
<evidence type="ECO:0000259" key="13">
    <source>
        <dbReference type="Pfam" id="PF00288"/>
    </source>
</evidence>
<feature type="binding site" evidence="11">
    <location>
        <position position="161"/>
    </location>
    <ligand>
        <name>Mg(2+)</name>
        <dbReference type="ChEBI" id="CHEBI:18420"/>
    </ligand>
</feature>
<comment type="caution">
    <text evidence="11">Lacks conserved residue(s) required for the propagation of feature annotation.</text>
</comment>
<keyword evidence="6 11" id="KW-0418">Kinase</keyword>
<comment type="function">
    <text evidence="11">Catalyzes the transfer of the gamma-phosphate of ATP to D-galactose to form alpha-D-galactose-1-phosphate (Gal-1-P).</text>
</comment>
<sequence>MYMISKSQLQERYTYIFGEEAQLFAKSPGRINIIGEHTDYNEGFVLPAAIDKAVYVAVGKRNDNRIRLYAEDFKELFDTSLDQVEPSNLGWPNYILGVVKQMQEANLQLAGFNLYVDGDIPVGAGLSSSAALECAAGFALNALFDLGLDRVTLAKMGQQAEHEYAGVKCGIMDQFASILSKEKQVIKLDCRDLSYTYVPLELGDYEILLLNTNVKHALASSAYNDRRAACERAVAILQEKHPEVMSLRDATSEWLLQEVQPVDAEAFRKAQFVLAENNRVVKACEALAQGDIQALGEQLFLAHEGLSKEYEVSCAELDFLVEKVKTMDAVLGARMMGGGFGGCTINIVKKGYAQQVVDALRPAYEAAFQLPLSPIFVQSNPGTALLN</sequence>
<evidence type="ECO:0000256" key="8">
    <source>
        <dbReference type="ARBA" id="ARBA00022842"/>
    </source>
</evidence>
<dbReference type="EC" id="2.7.1.6" evidence="11 12"/>
<keyword evidence="2 11" id="KW-0963">Cytoplasm</keyword>
<dbReference type="GO" id="GO:0005829">
    <property type="term" value="C:cytosol"/>
    <property type="evidence" value="ECO:0007669"/>
    <property type="project" value="TreeGrafter"/>
</dbReference>
<dbReference type="GO" id="GO:0004335">
    <property type="term" value="F:galactokinase activity"/>
    <property type="evidence" value="ECO:0007669"/>
    <property type="project" value="UniProtKB-UniRule"/>
</dbReference>
<dbReference type="InterPro" id="IPR013750">
    <property type="entry name" value="GHMP_kinase_C_dom"/>
</dbReference>
<dbReference type="OrthoDB" id="250531at2"/>
<proteinExistence type="inferred from homology"/>
<dbReference type="Pfam" id="PF00288">
    <property type="entry name" value="GHMP_kinases_N"/>
    <property type="match status" value="1"/>
</dbReference>
<accession>A0A6N8L1A4</accession>
<organism evidence="16 17">
    <name type="scientific">Sphingobacterium humi</name>
    <dbReference type="NCBI Taxonomy" id="1796905"/>
    <lineage>
        <taxon>Bacteria</taxon>
        <taxon>Pseudomonadati</taxon>
        <taxon>Bacteroidota</taxon>
        <taxon>Sphingobacteriia</taxon>
        <taxon>Sphingobacteriales</taxon>
        <taxon>Sphingobacteriaceae</taxon>
        <taxon>Sphingobacterium</taxon>
    </lineage>
</organism>
<evidence type="ECO:0000256" key="6">
    <source>
        <dbReference type="ARBA" id="ARBA00022777"/>
    </source>
</evidence>
<evidence type="ECO:0000256" key="12">
    <source>
        <dbReference type="NCBIfam" id="TIGR00131"/>
    </source>
</evidence>
<feature type="binding site" evidence="11">
    <location>
        <position position="129"/>
    </location>
    <ligand>
        <name>Mg(2+)</name>
        <dbReference type="ChEBI" id="CHEBI:18420"/>
    </ligand>
</feature>
<evidence type="ECO:0000256" key="1">
    <source>
        <dbReference type="ARBA" id="ARBA00006566"/>
    </source>
</evidence>
<evidence type="ECO:0000313" key="17">
    <source>
        <dbReference type="Proteomes" id="UP000435036"/>
    </source>
</evidence>
<comment type="subcellular location">
    <subcellularLocation>
        <location evidence="11">Cytoplasm</location>
    </subcellularLocation>
</comment>
<keyword evidence="7 11" id="KW-0067">ATP-binding</keyword>
<keyword evidence="8 11" id="KW-0460">Magnesium</keyword>
<evidence type="ECO:0000256" key="7">
    <source>
        <dbReference type="ARBA" id="ARBA00022840"/>
    </source>
</evidence>
<dbReference type="PANTHER" id="PTHR10457:SF7">
    <property type="entry name" value="GALACTOKINASE-RELATED"/>
    <property type="match status" value="1"/>
</dbReference>
<dbReference type="InterPro" id="IPR006204">
    <property type="entry name" value="GHMP_kinase_N_dom"/>
</dbReference>
<feature type="binding site" evidence="11">
    <location>
        <begin position="123"/>
        <end position="129"/>
    </location>
    <ligand>
        <name>ATP</name>
        <dbReference type="ChEBI" id="CHEBI:30616"/>
    </ligand>
</feature>
<dbReference type="InterPro" id="IPR036554">
    <property type="entry name" value="GHMP_kinase_C_sf"/>
</dbReference>
<evidence type="ECO:0000313" key="16">
    <source>
        <dbReference type="EMBL" id="MVZ63510.1"/>
    </source>
</evidence>
<dbReference type="EMBL" id="WSQA01000013">
    <property type="protein sequence ID" value="MVZ63510.1"/>
    <property type="molecule type" value="Genomic_DNA"/>
</dbReference>
<keyword evidence="10 11" id="KW-0119">Carbohydrate metabolism</keyword>
<feature type="domain" description="GHMP kinase C-terminal" evidence="14">
    <location>
        <begin position="285"/>
        <end position="363"/>
    </location>
</feature>
<dbReference type="InterPro" id="IPR019539">
    <property type="entry name" value="GalKase_N"/>
</dbReference>
<dbReference type="FunFam" id="3.30.230.10:FF:000017">
    <property type="entry name" value="Galactokinase"/>
    <property type="match status" value="1"/>
</dbReference>
<dbReference type="GO" id="GO:0000287">
    <property type="term" value="F:magnesium ion binding"/>
    <property type="evidence" value="ECO:0007669"/>
    <property type="project" value="UniProtKB-UniRule"/>
</dbReference>